<feature type="coiled-coil region" evidence="1">
    <location>
        <begin position="145"/>
        <end position="390"/>
    </location>
</feature>
<dbReference type="GO" id="GO:0000796">
    <property type="term" value="C:condensin complex"/>
    <property type="evidence" value="ECO:0007669"/>
    <property type="project" value="TreeGrafter"/>
</dbReference>
<evidence type="ECO:0000256" key="2">
    <source>
        <dbReference type="SAM" id="MobiDB-lite"/>
    </source>
</evidence>
<reference evidence="3 4" key="1">
    <citation type="submission" date="2015-07" db="EMBL/GenBank/DDBJ databases">
        <title>ATOL: Assembling a taxonomically balanced genome-scale reconstruction of the evolutionary history of the Enterobacteriaceae.</title>
        <authorList>
            <person name="Plunkett G.III."/>
            <person name="Neeno-Eckwall E.C."/>
            <person name="Glasner J.D."/>
            <person name="Perna N.T."/>
        </authorList>
    </citation>
    <scope>NUCLEOTIDE SEQUENCE [LARGE SCALE GENOMIC DNA]</scope>
    <source>
        <strain evidence="3 4">ATCC 35017</strain>
    </source>
</reference>
<dbReference type="EMBL" id="LGAA01000026">
    <property type="protein sequence ID" value="KPD02041.1"/>
    <property type="molecule type" value="Genomic_DNA"/>
</dbReference>
<dbReference type="RefSeq" id="WP_053908967.1">
    <property type="nucleotide sequence ID" value="NZ_CAWMUS010000026.1"/>
</dbReference>
<accession>A0A0N0I9Q8</accession>
<organism evidence="3 4">
    <name type="scientific">Moellerella wisconsensis ATCC 35017</name>
    <dbReference type="NCBI Taxonomy" id="1354267"/>
    <lineage>
        <taxon>Bacteria</taxon>
        <taxon>Pseudomonadati</taxon>
        <taxon>Pseudomonadota</taxon>
        <taxon>Gammaproteobacteria</taxon>
        <taxon>Enterobacterales</taxon>
        <taxon>Morganellaceae</taxon>
        <taxon>Moellerella</taxon>
    </lineage>
</organism>
<sequence>MSANSKLQDRINELKKRQPQDTIGGNKVQGGSVTNSGSNTGVMSGGDATDVGSGAGEIKGGNSVNENVNKSIMLGGNVHNIGVNQGDVEGGLSHNRGLNNEILEAGSAINEKGAVNDKDSFLQGGMAYRDLQTGMKEYKEIQFILDAELTEIENKNKQIKKLENIIQEKEYQFSLQKEDSASTQSKLDFITKDLDKTRKQLSQVKLECRNKEIELISLKKELENKAGDILKLETGLQIKGNEIDLINKKFLSERNEAKKLREELSGKKNEIKKLKDELENISFKLDINEQKIEQDNKLVNDKLTEKVERLKNELCYKSEELKEKEKQAAEIKNELQDIRNKRNDLKVSLEREKLEHGKTTLELQSIKTSNAHYIEKLGQLEKNLKVIKDQSENGQTTVTELKDLKPQQLIESSLKTETMSREESASTITAGGARNIGINTGSIQGGNSYSVTNQQIDISSAEINVDVDGKAIEGLANDVAGGLISSISCFKEESQSAVAQLHAGVQDIKTEAVSIITDIQSSFSRIF</sequence>
<dbReference type="PANTHER" id="PTHR43941">
    <property type="entry name" value="STRUCTURAL MAINTENANCE OF CHROMOSOMES PROTEIN 2"/>
    <property type="match status" value="1"/>
</dbReference>
<proteinExistence type="predicted"/>
<dbReference type="PANTHER" id="PTHR43941:SF1">
    <property type="entry name" value="STRUCTURAL MAINTENANCE OF CHROMOSOMES PROTEIN 2"/>
    <property type="match status" value="1"/>
</dbReference>
<protein>
    <submittedName>
        <fullName evidence="3">Uncharacterized protein</fullName>
    </submittedName>
</protein>
<dbReference type="Proteomes" id="UP000053226">
    <property type="component" value="Unassembled WGS sequence"/>
</dbReference>
<keyword evidence="4" id="KW-1185">Reference proteome</keyword>
<dbReference type="GO" id="GO:0000793">
    <property type="term" value="C:condensed chromosome"/>
    <property type="evidence" value="ECO:0007669"/>
    <property type="project" value="TreeGrafter"/>
</dbReference>
<evidence type="ECO:0000313" key="4">
    <source>
        <dbReference type="Proteomes" id="UP000053226"/>
    </source>
</evidence>
<name>A0A0N0I9Q8_9GAMM</name>
<dbReference type="GO" id="GO:0000785">
    <property type="term" value="C:chromatin"/>
    <property type="evidence" value="ECO:0007669"/>
    <property type="project" value="TreeGrafter"/>
</dbReference>
<feature type="compositionally biased region" description="Basic and acidic residues" evidence="2">
    <location>
        <begin position="7"/>
        <end position="19"/>
    </location>
</feature>
<comment type="caution">
    <text evidence="3">The sequence shown here is derived from an EMBL/GenBank/DDBJ whole genome shotgun (WGS) entry which is preliminary data.</text>
</comment>
<feature type="compositionally biased region" description="Low complexity" evidence="2">
    <location>
        <begin position="30"/>
        <end position="42"/>
    </location>
</feature>
<dbReference type="GO" id="GO:0003682">
    <property type="term" value="F:chromatin binding"/>
    <property type="evidence" value="ECO:0007669"/>
    <property type="project" value="TreeGrafter"/>
</dbReference>
<evidence type="ECO:0000256" key="1">
    <source>
        <dbReference type="SAM" id="Coils"/>
    </source>
</evidence>
<gene>
    <name evidence="3" type="ORF">M992_2584</name>
</gene>
<keyword evidence="1" id="KW-0175">Coiled coil</keyword>
<evidence type="ECO:0000313" key="3">
    <source>
        <dbReference type="EMBL" id="KPD02041.1"/>
    </source>
</evidence>
<dbReference type="AlphaFoldDB" id="A0A0N0I9Q8"/>
<feature type="region of interest" description="Disordered" evidence="2">
    <location>
        <begin position="1"/>
        <end position="48"/>
    </location>
</feature>